<dbReference type="KEGG" id="smo:SELMODRAFT_449328"/>
<dbReference type="AlphaFoldDB" id="D8TF36"/>
<feature type="region of interest" description="Disordered" evidence="2">
    <location>
        <begin position="144"/>
        <end position="172"/>
    </location>
</feature>
<feature type="compositionally biased region" description="Basic and acidic residues" evidence="2">
    <location>
        <begin position="254"/>
        <end position="268"/>
    </location>
</feature>
<dbReference type="PANTHER" id="PTHR15672:SF8">
    <property type="entry name" value="PROTEIN ENCORE"/>
    <property type="match status" value="1"/>
</dbReference>
<keyword evidence="6" id="KW-1185">Reference proteome</keyword>
<evidence type="ECO:0008006" key="7">
    <source>
        <dbReference type="Google" id="ProtNLM"/>
    </source>
</evidence>
<keyword evidence="1" id="KW-0597">Phosphoprotein</keyword>
<feature type="compositionally biased region" description="Basic and acidic residues" evidence="2">
    <location>
        <begin position="151"/>
        <end position="172"/>
    </location>
</feature>
<dbReference type="InterPro" id="IPR036867">
    <property type="entry name" value="R3H_dom_sf"/>
</dbReference>
<gene>
    <name evidence="5" type="ORF">SELMODRAFT_449328</name>
</gene>
<name>D8TF36_SELML</name>
<dbReference type="STRING" id="88036.D8TF36"/>
<dbReference type="SUPFAM" id="SSF82708">
    <property type="entry name" value="R3H domain"/>
    <property type="match status" value="1"/>
</dbReference>
<dbReference type="InterPro" id="IPR024771">
    <property type="entry name" value="SUZ"/>
</dbReference>
<evidence type="ECO:0000313" key="6">
    <source>
        <dbReference type="Proteomes" id="UP000001514"/>
    </source>
</evidence>
<dbReference type="HOGENOM" id="CLU_812344_0_0_1"/>
<feature type="domain" description="R3H" evidence="3">
    <location>
        <begin position="50"/>
        <end position="114"/>
    </location>
</feature>
<evidence type="ECO:0000313" key="5">
    <source>
        <dbReference type="EMBL" id="EFJ04709.1"/>
    </source>
</evidence>
<accession>D8TF36</accession>
<feature type="region of interest" description="Disordered" evidence="2">
    <location>
        <begin position="243"/>
        <end position="268"/>
    </location>
</feature>
<dbReference type="InterPro" id="IPR051937">
    <property type="entry name" value="R3H_domain_containing"/>
</dbReference>
<dbReference type="InterPro" id="IPR001374">
    <property type="entry name" value="R3H_dom"/>
</dbReference>
<dbReference type="PROSITE" id="PS51061">
    <property type="entry name" value="R3H"/>
    <property type="match status" value="1"/>
</dbReference>
<dbReference type="GO" id="GO:0003676">
    <property type="term" value="F:nucleic acid binding"/>
    <property type="evidence" value="ECO:0007669"/>
    <property type="project" value="UniProtKB-UniRule"/>
</dbReference>
<sequence>MGDRQIEVVGVRVDDGRKILLVKPTVVPPEIVSDQVDNFLLEALQNPRDRLTVLRLEQEIQKFAKNAEVQQLEFQPMGSPFCQLATQRVAQHYGLKTSVVESSGGARIHVTKSLDGENRQSGIRLADIPPRVAQALQPRVAIKQRGAPAGYRDKRNSKVDSGKSVEERKEEYNRARARIFQEDSSDDDSVKDCCHIEVVRVENKDEAAKANKETRAETTVPRICTKDDKENVRRIFKEENAIKPKPSTPNRVAIIRDREKDRKDPDYDRSYDRYLQRYDRGFGGLMAHPVSPAYNTQFDACIQQPAQSLCSSWVSPTYNPAACSSSGSPIQMGGTRGSFVMDSTSYSSYAPYQSQDPRFFHDGFFSSSSFQAFNTLEAPQQHYQMAVLPSYNMVNLHSRQHY</sequence>
<dbReference type="Pfam" id="PF12752">
    <property type="entry name" value="SUZ"/>
    <property type="match status" value="1"/>
</dbReference>
<dbReference type="OrthoDB" id="278430at2759"/>
<dbReference type="Gene3D" id="3.30.1370.50">
    <property type="entry name" value="R3H-like domain"/>
    <property type="match status" value="1"/>
</dbReference>
<proteinExistence type="predicted"/>
<evidence type="ECO:0000256" key="2">
    <source>
        <dbReference type="SAM" id="MobiDB-lite"/>
    </source>
</evidence>
<dbReference type="PANTHER" id="PTHR15672">
    <property type="entry name" value="CAMP-REGULATED PHOSPHOPROTEIN 21 RELATED R3H DOMAIN CONTAINING PROTEIN"/>
    <property type="match status" value="1"/>
</dbReference>
<dbReference type="eggNOG" id="KOG2953">
    <property type="taxonomic scope" value="Eukaryota"/>
</dbReference>
<reference evidence="5 6" key="1">
    <citation type="journal article" date="2011" name="Science">
        <title>The Selaginella genome identifies genetic changes associated with the evolution of vascular plants.</title>
        <authorList>
            <person name="Banks J.A."/>
            <person name="Nishiyama T."/>
            <person name="Hasebe M."/>
            <person name="Bowman J.L."/>
            <person name="Gribskov M."/>
            <person name="dePamphilis C."/>
            <person name="Albert V.A."/>
            <person name="Aono N."/>
            <person name="Aoyama T."/>
            <person name="Ambrose B.A."/>
            <person name="Ashton N.W."/>
            <person name="Axtell M.J."/>
            <person name="Barker E."/>
            <person name="Barker M.S."/>
            <person name="Bennetzen J.L."/>
            <person name="Bonawitz N.D."/>
            <person name="Chapple C."/>
            <person name="Cheng C."/>
            <person name="Correa L.G."/>
            <person name="Dacre M."/>
            <person name="DeBarry J."/>
            <person name="Dreyer I."/>
            <person name="Elias M."/>
            <person name="Engstrom E.M."/>
            <person name="Estelle M."/>
            <person name="Feng L."/>
            <person name="Finet C."/>
            <person name="Floyd S.K."/>
            <person name="Frommer W.B."/>
            <person name="Fujita T."/>
            <person name="Gramzow L."/>
            <person name="Gutensohn M."/>
            <person name="Harholt J."/>
            <person name="Hattori M."/>
            <person name="Heyl A."/>
            <person name="Hirai T."/>
            <person name="Hiwatashi Y."/>
            <person name="Ishikawa M."/>
            <person name="Iwata M."/>
            <person name="Karol K.G."/>
            <person name="Koehler B."/>
            <person name="Kolukisaoglu U."/>
            <person name="Kubo M."/>
            <person name="Kurata T."/>
            <person name="Lalonde S."/>
            <person name="Li K."/>
            <person name="Li Y."/>
            <person name="Litt A."/>
            <person name="Lyons E."/>
            <person name="Manning G."/>
            <person name="Maruyama T."/>
            <person name="Michael T.P."/>
            <person name="Mikami K."/>
            <person name="Miyazaki S."/>
            <person name="Morinaga S."/>
            <person name="Murata T."/>
            <person name="Mueller-Roeber B."/>
            <person name="Nelson D.R."/>
            <person name="Obara M."/>
            <person name="Oguri Y."/>
            <person name="Olmstead R.G."/>
            <person name="Onodera N."/>
            <person name="Petersen B.L."/>
            <person name="Pils B."/>
            <person name="Prigge M."/>
            <person name="Rensing S.A."/>
            <person name="Riano-Pachon D.M."/>
            <person name="Roberts A.W."/>
            <person name="Sato Y."/>
            <person name="Scheller H.V."/>
            <person name="Schulz B."/>
            <person name="Schulz C."/>
            <person name="Shakirov E.V."/>
            <person name="Shibagaki N."/>
            <person name="Shinohara N."/>
            <person name="Shippen D.E."/>
            <person name="Soerensen I."/>
            <person name="Sotooka R."/>
            <person name="Sugimoto N."/>
            <person name="Sugita M."/>
            <person name="Sumikawa N."/>
            <person name="Tanurdzic M."/>
            <person name="Theissen G."/>
            <person name="Ulvskov P."/>
            <person name="Wakazuki S."/>
            <person name="Weng J.K."/>
            <person name="Willats W.W."/>
            <person name="Wipf D."/>
            <person name="Wolf P.G."/>
            <person name="Yang L."/>
            <person name="Zimmer A.D."/>
            <person name="Zhu Q."/>
            <person name="Mitros T."/>
            <person name="Hellsten U."/>
            <person name="Loque D."/>
            <person name="Otillar R."/>
            <person name="Salamov A."/>
            <person name="Schmutz J."/>
            <person name="Shapiro H."/>
            <person name="Lindquist E."/>
            <person name="Lucas S."/>
            <person name="Rokhsar D."/>
            <person name="Grigoriev I.V."/>
        </authorList>
    </citation>
    <scope>NUCLEOTIDE SEQUENCE [LARGE SCALE GENOMIC DNA]</scope>
</reference>
<dbReference type="Gramene" id="EFJ04709">
    <property type="protein sequence ID" value="EFJ04709"/>
    <property type="gene ID" value="SELMODRAFT_449328"/>
</dbReference>
<dbReference type="InParanoid" id="D8TF36"/>
<protein>
    <recommendedName>
        <fullName evidence="7">R3H domain-containing protein</fullName>
    </recommendedName>
</protein>
<dbReference type="FunCoup" id="D8TF36">
    <property type="interactions" value="800"/>
</dbReference>
<evidence type="ECO:0000259" key="3">
    <source>
        <dbReference type="PROSITE" id="PS51061"/>
    </source>
</evidence>
<feature type="domain" description="SUZ" evidence="4">
    <location>
        <begin position="119"/>
        <end position="184"/>
    </location>
</feature>
<dbReference type="EMBL" id="GL377759">
    <property type="protein sequence ID" value="EFJ04709.1"/>
    <property type="molecule type" value="Genomic_DNA"/>
</dbReference>
<dbReference type="Proteomes" id="UP000001514">
    <property type="component" value="Unassembled WGS sequence"/>
</dbReference>
<evidence type="ECO:0000256" key="1">
    <source>
        <dbReference type="ARBA" id="ARBA00022553"/>
    </source>
</evidence>
<dbReference type="PROSITE" id="PS51673">
    <property type="entry name" value="SUZ"/>
    <property type="match status" value="1"/>
</dbReference>
<dbReference type="Pfam" id="PF01424">
    <property type="entry name" value="R3H"/>
    <property type="match status" value="1"/>
</dbReference>
<organism evidence="6">
    <name type="scientific">Selaginella moellendorffii</name>
    <name type="common">Spikemoss</name>
    <dbReference type="NCBI Taxonomy" id="88036"/>
    <lineage>
        <taxon>Eukaryota</taxon>
        <taxon>Viridiplantae</taxon>
        <taxon>Streptophyta</taxon>
        <taxon>Embryophyta</taxon>
        <taxon>Tracheophyta</taxon>
        <taxon>Lycopodiopsida</taxon>
        <taxon>Selaginellales</taxon>
        <taxon>Selaginellaceae</taxon>
        <taxon>Selaginella</taxon>
    </lineage>
</organism>
<dbReference type="CDD" id="cd02642">
    <property type="entry name" value="R3H_encore_like"/>
    <property type="match status" value="1"/>
</dbReference>
<evidence type="ECO:0000259" key="4">
    <source>
        <dbReference type="PROSITE" id="PS51673"/>
    </source>
</evidence>